<protein>
    <submittedName>
        <fullName evidence="4">TetR family transcriptional regulator</fullName>
    </submittedName>
</protein>
<dbReference type="SUPFAM" id="SSF46689">
    <property type="entry name" value="Homeodomain-like"/>
    <property type="match status" value="1"/>
</dbReference>
<dbReference type="InterPro" id="IPR050109">
    <property type="entry name" value="HTH-type_TetR-like_transc_reg"/>
</dbReference>
<evidence type="ECO:0000259" key="3">
    <source>
        <dbReference type="PROSITE" id="PS50977"/>
    </source>
</evidence>
<keyword evidence="5" id="KW-1185">Reference proteome</keyword>
<keyword evidence="1 2" id="KW-0238">DNA-binding</keyword>
<dbReference type="InterPro" id="IPR001647">
    <property type="entry name" value="HTH_TetR"/>
</dbReference>
<sequence>MQKKELTSQQIIDVAFGLFAKHGIDRTSLAMIAKEIGISKPAIYYHFDSKEALIQAIFEIVFRDYKFENDFDLEAFTKDNFASLLFESGMKTLPDDAPEHQVMYRVLMEFVVLSGRDATYAERLKTMQLDYIKGFQSLITKGIALGVCKPEHTEASAQSLALLLDNLSSYRFMGIAVDAELVWRLAVNHVLLREDV</sequence>
<evidence type="ECO:0000313" key="5">
    <source>
        <dbReference type="Proteomes" id="UP000295632"/>
    </source>
</evidence>
<dbReference type="Pfam" id="PF00440">
    <property type="entry name" value="TetR_N"/>
    <property type="match status" value="1"/>
</dbReference>
<feature type="domain" description="HTH tetR-type" evidence="3">
    <location>
        <begin position="5"/>
        <end position="65"/>
    </location>
</feature>
<dbReference type="PROSITE" id="PS50977">
    <property type="entry name" value="HTH_TETR_2"/>
    <property type="match status" value="1"/>
</dbReference>
<dbReference type="PROSITE" id="PS01081">
    <property type="entry name" value="HTH_TETR_1"/>
    <property type="match status" value="1"/>
</dbReference>
<gene>
    <name evidence="4" type="ORF">EV213_10173</name>
</gene>
<dbReference type="InterPro" id="IPR023772">
    <property type="entry name" value="DNA-bd_HTH_TetR-type_CS"/>
</dbReference>
<evidence type="ECO:0000256" key="1">
    <source>
        <dbReference type="ARBA" id="ARBA00023125"/>
    </source>
</evidence>
<dbReference type="Proteomes" id="UP000295632">
    <property type="component" value="Unassembled WGS sequence"/>
</dbReference>
<dbReference type="PANTHER" id="PTHR30055">
    <property type="entry name" value="HTH-TYPE TRANSCRIPTIONAL REGULATOR RUTR"/>
    <property type="match status" value="1"/>
</dbReference>
<dbReference type="PANTHER" id="PTHR30055:SF226">
    <property type="entry name" value="HTH-TYPE TRANSCRIPTIONAL REGULATOR PKSA"/>
    <property type="match status" value="1"/>
</dbReference>
<dbReference type="Gene3D" id="1.10.357.10">
    <property type="entry name" value="Tetracycline Repressor, domain 2"/>
    <property type="match status" value="1"/>
</dbReference>
<organism evidence="4 5">
    <name type="scientific">Aureibacillus halotolerans</name>
    <dbReference type="NCBI Taxonomy" id="1508390"/>
    <lineage>
        <taxon>Bacteria</taxon>
        <taxon>Bacillati</taxon>
        <taxon>Bacillota</taxon>
        <taxon>Bacilli</taxon>
        <taxon>Bacillales</taxon>
        <taxon>Bacillaceae</taxon>
        <taxon>Aureibacillus</taxon>
    </lineage>
</organism>
<comment type="caution">
    <text evidence="4">The sequence shown here is derived from an EMBL/GenBank/DDBJ whole genome shotgun (WGS) entry which is preliminary data.</text>
</comment>
<dbReference type="AlphaFoldDB" id="A0A4R6UHM1"/>
<dbReference type="PRINTS" id="PR00455">
    <property type="entry name" value="HTHTETR"/>
</dbReference>
<dbReference type="InterPro" id="IPR009057">
    <property type="entry name" value="Homeodomain-like_sf"/>
</dbReference>
<reference evidence="4 5" key="1">
    <citation type="submission" date="2019-03" db="EMBL/GenBank/DDBJ databases">
        <title>Genomic Encyclopedia of Type Strains, Phase IV (KMG-IV): sequencing the most valuable type-strain genomes for metagenomic binning, comparative biology and taxonomic classification.</title>
        <authorList>
            <person name="Goeker M."/>
        </authorList>
    </citation>
    <scope>NUCLEOTIDE SEQUENCE [LARGE SCALE GENOMIC DNA]</scope>
    <source>
        <strain evidence="4 5">DSM 28697</strain>
    </source>
</reference>
<dbReference type="EMBL" id="SNYJ01000001">
    <property type="protein sequence ID" value="TDQ42644.1"/>
    <property type="molecule type" value="Genomic_DNA"/>
</dbReference>
<dbReference type="GO" id="GO:0000976">
    <property type="term" value="F:transcription cis-regulatory region binding"/>
    <property type="evidence" value="ECO:0007669"/>
    <property type="project" value="TreeGrafter"/>
</dbReference>
<dbReference type="InterPro" id="IPR036271">
    <property type="entry name" value="Tet_transcr_reg_TetR-rel_C_sf"/>
</dbReference>
<feature type="DNA-binding region" description="H-T-H motif" evidence="2">
    <location>
        <begin position="28"/>
        <end position="47"/>
    </location>
</feature>
<proteinExistence type="predicted"/>
<evidence type="ECO:0000313" key="4">
    <source>
        <dbReference type="EMBL" id="TDQ42644.1"/>
    </source>
</evidence>
<dbReference type="GO" id="GO:0003700">
    <property type="term" value="F:DNA-binding transcription factor activity"/>
    <property type="evidence" value="ECO:0007669"/>
    <property type="project" value="TreeGrafter"/>
</dbReference>
<dbReference type="SUPFAM" id="SSF48498">
    <property type="entry name" value="Tetracyclin repressor-like, C-terminal domain"/>
    <property type="match status" value="1"/>
</dbReference>
<accession>A0A4R6UHM1</accession>
<name>A0A4R6UHM1_9BACI</name>
<dbReference type="RefSeq" id="WP_166639098.1">
    <property type="nucleotide sequence ID" value="NZ_SNYJ01000001.1"/>
</dbReference>
<evidence type="ECO:0000256" key="2">
    <source>
        <dbReference type="PROSITE-ProRule" id="PRU00335"/>
    </source>
</evidence>